<comment type="caution">
    <text evidence="1">The sequence shown here is derived from an EMBL/GenBank/DDBJ whole genome shotgun (WGS) entry which is preliminary data.</text>
</comment>
<proteinExistence type="predicted"/>
<gene>
    <name evidence="1" type="ORF">TCON_2506</name>
</gene>
<keyword evidence="2" id="KW-1185">Reference proteome</keyword>
<name>A0ABQ7HVU2_9MICR</name>
<reference evidence="1 2" key="1">
    <citation type="submission" date="2019-01" db="EMBL/GenBank/DDBJ databases">
        <title>Genomes sequencing and comparative genomics of infectious freshwater microsporidia, Cucumispora dikerogammari and Thelohania contejeani.</title>
        <authorList>
            <person name="Cormier A."/>
            <person name="Giraud I."/>
            <person name="Wattier R."/>
            <person name="Teixeira M."/>
            <person name="Grandjean F."/>
            <person name="Rigaud T."/>
            <person name="Cordaux R."/>
        </authorList>
    </citation>
    <scope>NUCLEOTIDE SEQUENCE [LARGE SCALE GENOMIC DNA]</scope>
    <source>
        <strain evidence="1">T1</strain>
        <tissue evidence="1">Spores</tissue>
    </source>
</reference>
<evidence type="ECO:0000313" key="1">
    <source>
        <dbReference type="EMBL" id="KAF7679694.1"/>
    </source>
</evidence>
<dbReference type="EMBL" id="SBIQ01000335">
    <property type="protein sequence ID" value="KAF7679694.1"/>
    <property type="molecule type" value="Genomic_DNA"/>
</dbReference>
<organism evidence="1 2">
    <name type="scientific">Astathelohania contejeani</name>
    <dbReference type="NCBI Taxonomy" id="164912"/>
    <lineage>
        <taxon>Eukaryota</taxon>
        <taxon>Fungi</taxon>
        <taxon>Fungi incertae sedis</taxon>
        <taxon>Microsporidia</taxon>
        <taxon>Astathelohaniidae</taxon>
        <taxon>Astathelohania</taxon>
    </lineage>
</organism>
<sequence length="328" mass="38772">MKINESHIPPIRSIIALTDSSIIYREPKNRLDETWDALAKYYTKKEEELNLDAISTIKLYNTIQQARVELETGKKTFDLINEKIITKQSVSNEEIITEKKNNLKYFIIEELKRIISKSKNMLEDAIKLERKVWGISKGYDARIYNGEIRIYFDDTHYACINNKGELEYYESWKSKELLCIIKYEKFSFKGRCKYESSTDTLSTLQLYFRDQRCKGEFSRGNLRVSIVEAEFSEEYKSDDICLFFLEGLRRYKSVDELMDCVLFYLSHFIIKLILSPVCKIIDKGFIKELDGMSNEFYCIGSKNIIHVKRNIKKGIIEFYLNDEKINFK</sequence>
<dbReference type="Proteomes" id="UP001516464">
    <property type="component" value="Unassembled WGS sequence"/>
</dbReference>
<evidence type="ECO:0000313" key="2">
    <source>
        <dbReference type="Proteomes" id="UP001516464"/>
    </source>
</evidence>
<protein>
    <submittedName>
        <fullName evidence="1">Uncharacterized protein</fullName>
    </submittedName>
</protein>
<accession>A0ABQ7HVU2</accession>